<protein>
    <submittedName>
        <fullName evidence="3">Chorismate mutase</fullName>
    </submittedName>
</protein>
<comment type="caution">
    <text evidence="3">The sequence shown here is derived from an EMBL/GenBank/DDBJ whole genome shotgun (WGS) entry which is preliminary data.</text>
</comment>
<sequence>MTDEPAEIRACESLEEVRANIDRIDARLVALIAERGAYVAQAAQFKNSADDVKAPQRVEAVIAKVRGLAEQSHADPELVEAVWRTMIAHFTAAEMKDFAR</sequence>
<dbReference type="InterPro" id="IPR036979">
    <property type="entry name" value="CM_dom_sf"/>
</dbReference>
<evidence type="ECO:0000259" key="2">
    <source>
        <dbReference type="PROSITE" id="PS51168"/>
    </source>
</evidence>
<evidence type="ECO:0000256" key="1">
    <source>
        <dbReference type="ARBA" id="ARBA00023235"/>
    </source>
</evidence>
<dbReference type="InterPro" id="IPR051331">
    <property type="entry name" value="Chorismate_mutase-related"/>
</dbReference>
<dbReference type="SMART" id="SM00830">
    <property type="entry name" value="CM_2"/>
    <property type="match status" value="1"/>
</dbReference>
<dbReference type="SUPFAM" id="SSF48600">
    <property type="entry name" value="Chorismate mutase II"/>
    <property type="match status" value="1"/>
</dbReference>
<gene>
    <name evidence="3" type="ORF">JS533_010105</name>
</gene>
<keyword evidence="4" id="KW-1185">Reference proteome</keyword>
<reference evidence="3 4" key="1">
    <citation type="journal article" date="2021" name="Environ. Microbiol.">
        <title>Genetic insights into the dark matter of the mammalian gut microbiota through targeted genome reconstruction.</title>
        <authorList>
            <person name="Lugli G.A."/>
            <person name="Alessandri G."/>
            <person name="Milani C."/>
            <person name="Viappiani A."/>
            <person name="Fontana F."/>
            <person name="Tarracchini C."/>
            <person name="Mancabelli L."/>
            <person name="Argentini C."/>
            <person name="Ruiz L."/>
            <person name="Margolles A."/>
            <person name="van Sinderen D."/>
            <person name="Turroni F."/>
            <person name="Ventura M."/>
        </authorList>
    </citation>
    <scope>NUCLEOTIDE SEQUENCE [LARGE SCALE GENOMIC DNA]</scope>
    <source>
        <strain evidence="3 4">MA1</strain>
    </source>
</reference>
<dbReference type="PANTHER" id="PTHR38041">
    <property type="entry name" value="CHORISMATE MUTASE"/>
    <property type="match status" value="1"/>
</dbReference>
<dbReference type="PANTHER" id="PTHR38041:SF1">
    <property type="entry name" value="CHORISMATE MUTASE"/>
    <property type="match status" value="1"/>
</dbReference>
<keyword evidence="1" id="KW-0413">Isomerase</keyword>
<reference evidence="3 4" key="2">
    <citation type="journal article" date="2021" name="Syst. Appl. Microbiol.">
        <title>Phylogenetic classification of ten novel species belonging to the genus Bifidobacterium comprising B. phasiani sp. nov., B. pongonis sp. nov., B. saguinibicoloris sp. nov., B. colobi sp. nov., B. simiiventris sp. nov., B. santillanense sp. nov., B. miconis sp. nov., B. amazonense sp. nov., B. pluvialisilvae sp. nov., and B. miconisargentati sp. nov.</title>
        <authorList>
            <person name="Lugli G.A."/>
            <person name="Calvete-Torre I."/>
            <person name="Alessandri G."/>
            <person name="Milani C."/>
            <person name="Turroni F."/>
            <person name="Laiolo P."/>
            <person name="Ossiprandi M.C."/>
            <person name="Margolles A."/>
            <person name="Ruiz L."/>
            <person name="Ventura M."/>
        </authorList>
    </citation>
    <scope>NUCLEOTIDE SEQUENCE [LARGE SCALE GENOMIC DNA]</scope>
    <source>
        <strain evidence="3 4">MA1</strain>
    </source>
</reference>
<proteinExistence type="predicted"/>
<dbReference type="RefSeq" id="WP_241514291.1">
    <property type="nucleotide sequence ID" value="NZ_JAFEJT020000047.1"/>
</dbReference>
<organism evidence="3 4">
    <name type="scientific">Bifidobacterium amazonense</name>
    <dbReference type="NCBI Taxonomy" id="2809027"/>
    <lineage>
        <taxon>Bacteria</taxon>
        <taxon>Bacillati</taxon>
        <taxon>Actinomycetota</taxon>
        <taxon>Actinomycetes</taxon>
        <taxon>Bifidobacteriales</taxon>
        <taxon>Bifidobacteriaceae</taxon>
        <taxon>Bifidobacterium</taxon>
    </lineage>
</organism>
<dbReference type="Proteomes" id="UP000710815">
    <property type="component" value="Unassembled WGS sequence"/>
</dbReference>
<feature type="domain" description="Chorismate mutase" evidence="2">
    <location>
        <begin position="8"/>
        <end position="98"/>
    </location>
</feature>
<dbReference type="EMBL" id="JAFEJT020000047">
    <property type="protein sequence ID" value="MCH9276616.1"/>
    <property type="molecule type" value="Genomic_DNA"/>
</dbReference>
<dbReference type="Pfam" id="PF01817">
    <property type="entry name" value="CM_2"/>
    <property type="match status" value="1"/>
</dbReference>
<dbReference type="InterPro" id="IPR002701">
    <property type="entry name" value="CM_II_prokaryot"/>
</dbReference>
<accession>A0ABS9VWY2</accession>
<evidence type="ECO:0000313" key="3">
    <source>
        <dbReference type="EMBL" id="MCH9276616.1"/>
    </source>
</evidence>
<dbReference type="PROSITE" id="PS51168">
    <property type="entry name" value="CHORISMATE_MUT_2"/>
    <property type="match status" value="1"/>
</dbReference>
<dbReference type="Gene3D" id="1.20.59.10">
    <property type="entry name" value="Chorismate mutase"/>
    <property type="match status" value="1"/>
</dbReference>
<evidence type="ECO:0000313" key="4">
    <source>
        <dbReference type="Proteomes" id="UP000710815"/>
    </source>
</evidence>
<dbReference type="InterPro" id="IPR036263">
    <property type="entry name" value="Chorismate_II_sf"/>
</dbReference>
<name>A0ABS9VWY2_9BIFI</name>